<evidence type="ECO:0000313" key="2">
    <source>
        <dbReference type="Proteomes" id="UP000230233"/>
    </source>
</evidence>
<protein>
    <submittedName>
        <fullName evidence="1">Uncharacterized protein</fullName>
    </submittedName>
</protein>
<dbReference type="SUPFAM" id="SSF52047">
    <property type="entry name" value="RNI-like"/>
    <property type="match status" value="1"/>
</dbReference>
<dbReference type="AlphaFoldDB" id="A0A2G5UYL9"/>
<dbReference type="OrthoDB" id="676979at2759"/>
<evidence type="ECO:0000313" key="1">
    <source>
        <dbReference type="EMBL" id="PIC44625.1"/>
    </source>
</evidence>
<dbReference type="Gene3D" id="3.80.10.10">
    <property type="entry name" value="Ribonuclease Inhibitor"/>
    <property type="match status" value="1"/>
</dbReference>
<comment type="caution">
    <text evidence="1">The sequence shown here is derived from an EMBL/GenBank/DDBJ whole genome shotgun (WGS) entry which is preliminary data.</text>
</comment>
<name>A0A2G5UYL9_9PELO</name>
<dbReference type="Proteomes" id="UP000230233">
    <property type="component" value="Chromosome II"/>
</dbReference>
<reference evidence="2" key="1">
    <citation type="submission" date="2017-10" db="EMBL/GenBank/DDBJ databases">
        <title>Rapid genome shrinkage in a self-fertile nematode reveals novel sperm competition proteins.</title>
        <authorList>
            <person name="Yin D."/>
            <person name="Schwarz E.M."/>
            <person name="Thomas C.G."/>
            <person name="Felde R.L."/>
            <person name="Korf I.F."/>
            <person name="Cutter A.D."/>
            <person name="Schartner C.M."/>
            <person name="Ralston E.J."/>
            <person name="Meyer B.J."/>
            <person name="Haag E.S."/>
        </authorList>
    </citation>
    <scope>NUCLEOTIDE SEQUENCE [LARGE SCALE GENOMIC DNA]</scope>
    <source>
        <strain evidence="2">JU1422</strain>
    </source>
</reference>
<organism evidence="1 2">
    <name type="scientific">Caenorhabditis nigoni</name>
    <dbReference type="NCBI Taxonomy" id="1611254"/>
    <lineage>
        <taxon>Eukaryota</taxon>
        <taxon>Metazoa</taxon>
        <taxon>Ecdysozoa</taxon>
        <taxon>Nematoda</taxon>
        <taxon>Chromadorea</taxon>
        <taxon>Rhabditida</taxon>
        <taxon>Rhabditina</taxon>
        <taxon>Rhabditomorpha</taxon>
        <taxon>Rhabditoidea</taxon>
        <taxon>Rhabditidae</taxon>
        <taxon>Peloderinae</taxon>
        <taxon>Caenorhabditis</taxon>
    </lineage>
</organism>
<dbReference type="EMBL" id="PDUG01000002">
    <property type="protein sequence ID" value="PIC44625.1"/>
    <property type="molecule type" value="Genomic_DNA"/>
</dbReference>
<accession>A0A2G5UYL9</accession>
<dbReference type="InterPro" id="IPR032675">
    <property type="entry name" value="LRR_dom_sf"/>
</dbReference>
<proteinExistence type="predicted"/>
<sequence>MLLPTLFQLAAKSVAQQIHDKEIPLNFDLGSKASNELSRLKELDLSQCKRIDVEEILNLKNFKLNSLEFGDLYHLKVEFPHPQSKGSLLAAEVRMQNLEFLDCSMTFFEDHELKKFVEHHPNLKTVVAICMFYFITSLFAAPPALQTAG</sequence>
<gene>
    <name evidence="1" type="primary">Cnig_chr_II.g4931</name>
    <name evidence="1" type="ORF">B9Z55_004931</name>
</gene>
<keyword evidence="2" id="KW-1185">Reference proteome</keyword>